<keyword evidence="3 5" id="KW-0687">Ribonucleoprotein</keyword>
<evidence type="ECO:0000313" key="7">
    <source>
        <dbReference type="EMBL" id="XBT18788.1"/>
    </source>
</evidence>
<reference evidence="7" key="1">
    <citation type="submission" date="2024-06" db="EMBL/GenBank/DDBJ databases">
        <title>Diversity, functionality, and evolutionary history of bacterial symbionts in false click beetles (Coleoptera, Throscidae).</title>
        <authorList>
            <person name="Wierz J.C."/>
            <person name="Malm H."/>
            <person name="Kaltenpoth M."/>
            <person name="Engl T."/>
        </authorList>
    </citation>
    <scope>NUCLEOTIDE SEQUENCE</scope>
    <source>
        <strain evidence="7">AspAUS03</strain>
    </source>
</reference>
<name>A0AAU7QSF7_9FLAO</name>
<dbReference type="EMBL" id="CP157897">
    <property type="protein sequence ID" value="XBT18788.1"/>
    <property type="molecule type" value="Genomic_DNA"/>
</dbReference>
<dbReference type="GO" id="GO:0005840">
    <property type="term" value="C:ribosome"/>
    <property type="evidence" value="ECO:0007669"/>
    <property type="project" value="UniProtKB-KW"/>
</dbReference>
<gene>
    <name evidence="7" type="ORF">ABPD24_00515</name>
</gene>
<dbReference type="GO" id="GO:0006412">
    <property type="term" value="P:translation"/>
    <property type="evidence" value="ECO:0007669"/>
    <property type="project" value="InterPro"/>
</dbReference>
<evidence type="ECO:0000256" key="3">
    <source>
        <dbReference type="ARBA" id="ARBA00023274"/>
    </source>
</evidence>
<evidence type="ECO:0000256" key="1">
    <source>
        <dbReference type="ARBA" id="ARBA00009451"/>
    </source>
</evidence>
<dbReference type="InterPro" id="IPR001063">
    <property type="entry name" value="Ribosomal_uL22"/>
</dbReference>
<evidence type="ECO:0000256" key="6">
    <source>
        <dbReference type="RuleBase" id="RU004006"/>
    </source>
</evidence>
<keyword evidence="2 5" id="KW-0689">Ribosomal protein</keyword>
<accession>A0AAU7QSF7</accession>
<keyword evidence="6" id="KW-0694">RNA-binding</keyword>
<dbReference type="GO" id="GO:0003735">
    <property type="term" value="F:structural constituent of ribosome"/>
    <property type="evidence" value="ECO:0007669"/>
    <property type="project" value="InterPro"/>
</dbReference>
<evidence type="ECO:0000256" key="4">
    <source>
        <dbReference type="ARBA" id="ARBA00035480"/>
    </source>
</evidence>
<keyword evidence="6" id="KW-0699">rRNA-binding</keyword>
<dbReference type="GO" id="GO:0019843">
    <property type="term" value="F:rRNA binding"/>
    <property type="evidence" value="ECO:0007669"/>
    <property type="project" value="UniProtKB-KW"/>
</dbReference>
<proteinExistence type="inferred from homology"/>
<organism evidence="7">
    <name type="scientific">Candidatus Shikimatogenerans sp. AspAUS03</name>
    <dbReference type="NCBI Taxonomy" id="3158563"/>
    <lineage>
        <taxon>Bacteria</taxon>
        <taxon>Pseudomonadati</taxon>
        <taxon>Bacteroidota</taxon>
        <taxon>Flavobacteriia</taxon>
        <taxon>Flavobacteriales</taxon>
        <taxon>Candidatus Shikimatogenerans</taxon>
    </lineage>
</organism>
<dbReference type="Pfam" id="PF00237">
    <property type="entry name" value="Ribosomal_L22"/>
    <property type="match status" value="1"/>
</dbReference>
<dbReference type="InterPro" id="IPR036394">
    <property type="entry name" value="Ribosomal_uL22_sf"/>
</dbReference>
<dbReference type="SUPFAM" id="SSF54843">
    <property type="entry name" value="Ribosomal protein L22"/>
    <property type="match status" value="1"/>
</dbReference>
<dbReference type="GO" id="GO:1990904">
    <property type="term" value="C:ribonucleoprotein complex"/>
    <property type="evidence" value="ECO:0007669"/>
    <property type="project" value="UniProtKB-KW"/>
</dbReference>
<comment type="similarity">
    <text evidence="1 5">Belongs to the universal ribosomal protein uL22 family.</text>
</comment>
<protein>
    <recommendedName>
        <fullName evidence="4">50S ribosomal protein L22</fullName>
    </recommendedName>
</protein>
<evidence type="ECO:0000256" key="5">
    <source>
        <dbReference type="RuleBase" id="RU004005"/>
    </source>
</evidence>
<evidence type="ECO:0000256" key="2">
    <source>
        <dbReference type="ARBA" id="ARBA00022980"/>
    </source>
</evidence>
<comment type="subunit">
    <text evidence="6">Part of the 50S ribosomal subunit.</text>
</comment>
<dbReference type="AlphaFoldDB" id="A0AAU7QSF7"/>
<sequence length="123" mass="14541">MGKRKRLRIINNNTKNIIKISNIKVSPKKIMDGLKCIKNKNLLVVINILKFLNKKYNIIILKSIINFINNNNYVKSNLNNFYIYTIIVNLNKVLKRYKCVSHGRSNMIKKKYSNLKIIINKFK</sequence>
<dbReference type="Gene3D" id="3.90.470.10">
    <property type="entry name" value="Ribosomal protein L22/L17"/>
    <property type="match status" value="1"/>
</dbReference>